<feature type="domain" description="Histidine kinase" evidence="10">
    <location>
        <begin position="578"/>
        <end position="768"/>
    </location>
</feature>
<proteinExistence type="predicted"/>
<name>A0A974WFX1_9BACT</name>
<dbReference type="InterPro" id="IPR005467">
    <property type="entry name" value="His_kinase_dom"/>
</dbReference>
<evidence type="ECO:0000256" key="9">
    <source>
        <dbReference type="SAM" id="SignalP"/>
    </source>
</evidence>
<dbReference type="InterPro" id="IPR019734">
    <property type="entry name" value="TPR_rpt"/>
</dbReference>
<dbReference type="InterPro" id="IPR011990">
    <property type="entry name" value="TPR-like_helical_dom_sf"/>
</dbReference>
<comment type="catalytic activity">
    <reaction evidence="1">
        <text>ATP + protein L-histidine = ADP + protein N-phospho-L-histidine.</text>
        <dbReference type="EC" id="2.7.13.3"/>
    </reaction>
</comment>
<keyword evidence="8" id="KW-0812">Transmembrane</keyword>
<evidence type="ECO:0000313" key="11">
    <source>
        <dbReference type="EMBL" id="QSE97054.1"/>
    </source>
</evidence>
<evidence type="ECO:0000256" key="1">
    <source>
        <dbReference type="ARBA" id="ARBA00000085"/>
    </source>
</evidence>
<evidence type="ECO:0000256" key="4">
    <source>
        <dbReference type="ARBA" id="ARBA00022679"/>
    </source>
</evidence>
<dbReference type="InterPro" id="IPR003594">
    <property type="entry name" value="HATPase_dom"/>
</dbReference>
<dbReference type="EC" id="2.7.13.3" evidence="2"/>
<dbReference type="SMART" id="SM00387">
    <property type="entry name" value="HATPase_c"/>
    <property type="match status" value="1"/>
</dbReference>
<keyword evidence="9" id="KW-0732">Signal</keyword>
<evidence type="ECO:0000256" key="2">
    <source>
        <dbReference type="ARBA" id="ARBA00012438"/>
    </source>
</evidence>
<keyword evidence="7" id="KW-0067">ATP-binding</keyword>
<dbReference type="SUPFAM" id="SSF55874">
    <property type="entry name" value="ATPase domain of HSP90 chaperone/DNA topoisomerase II/histidine kinase"/>
    <property type="match status" value="1"/>
</dbReference>
<keyword evidence="3" id="KW-0597">Phosphoprotein</keyword>
<dbReference type="Gene3D" id="3.30.565.10">
    <property type="entry name" value="Histidine kinase-like ATPase, C-terminal domain"/>
    <property type="match status" value="1"/>
</dbReference>
<dbReference type="Pfam" id="PF02518">
    <property type="entry name" value="HATPase_c"/>
    <property type="match status" value="1"/>
</dbReference>
<evidence type="ECO:0000256" key="8">
    <source>
        <dbReference type="SAM" id="Phobius"/>
    </source>
</evidence>
<organism evidence="11 12">
    <name type="scientific">Fulvivirga lutea</name>
    <dbReference type="NCBI Taxonomy" id="2810512"/>
    <lineage>
        <taxon>Bacteria</taxon>
        <taxon>Pseudomonadati</taxon>
        <taxon>Bacteroidota</taxon>
        <taxon>Cytophagia</taxon>
        <taxon>Cytophagales</taxon>
        <taxon>Fulvivirgaceae</taxon>
        <taxon>Fulvivirga</taxon>
    </lineage>
</organism>
<dbReference type="SMART" id="SM00028">
    <property type="entry name" value="TPR"/>
    <property type="match status" value="5"/>
</dbReference>
<dbReference type="InterPro" id="IPR036890">
    <property type="entry name" value="HATPase_C_sf"/>
</dbReference>
<keyword evidence="8" id="KW-1133">Transmembrane helix</keyword>
<dbReference type="AlphaFoldDB" id="A0A974WFX1"/>
<dbReference type="Proteomes" id="UP000662783">
    <property type="component" value="Chromosome"/>
</dbReference>
<gene>
    <name evidence="11" type="ORF">JR347_15880</name>
</gene>
<accession>A0A974WFX1</accession>
<feature type="signal peptide" evidence="9">
    <location>
        <begin position="1"/>
        <end position="19"/>
    </location>
</feature>
<dbReference type="EMBL" id="CP070608">
    <property type="protein sequence ID" value="QSE97054.1"/>
    <property type="molecule type" value="Genomic_DNA"/>
</dbReference>
<dbReference type="InterPro" id="IPR011495">
    <property type="entry name" value="Sig_transdc_His_kin_sub2_dim/P"/>
</dbReference>
<keyword evidence="12" id="KW-1185">Reference proteome</keyword>
<protein>
    <recommendedName>
        <fullName evidence="2">histidine kinase</fullName>
        <ecNumber evidence="2">2.7.13.3</ecNumber>
    </recommendedName>
</protein>
<dbReference type="PROSITE" id="PS50109">
    <property type="entry name" value="HIS_KIN"/>
    <property type="match status" value="1"/>
</dbReference>
<keyword evidence="4" id="KW-0808">Transferase</keyword>
<evidence type="ECO:0000256" key="7">
    <source>
        <dbReference type="ARBA" id="ARBA00022840"/>
    </source>
</evidence>
<dbReference type="PANTHER" id="PTHR41523:SF8">
    <property type="entry name" value="ETHYLENE RESPONSE SENSOR PROTEIN"/>
    <property type="match status" value="1"/>
</dbReference>
<dbReference type="GO" id="GO:0004673">
    <property type="term" value="F:protein histidine kinase activity"/>
    <property type="evidence" value="ECO:0007669"/>
    <property type="project" value="UniProtKB-EC"/>
</dbReference>
<dbReference type="PANTHER" id="PTHR41523">
    <property type="entry name" value="TWO-COMPONENT SYSTEM SENSOR PROTEIN"/>
    <property type="match status" value="1"/>
</dbReference>
<dbReference type="Pfam" id="PF07568">
    <property type="entry name" value="HisKA_2"/>
    <property type="match status" value="1"/>
</dbReference>
<dbReference type="GO" id="GO:0005524">
    <property type="term" value="F:ATP binding"/>
    <property type="evidence" value="ECO:0007669"/>
    <property type="project" value="UniProtKB-KW"/>
</dbReference>
<keyword evidence="6" id="KW-0418">Kinase</keyword>
<evidence type="ECO:0000256" key="3">
    <source>
        <dbReference type="ARBA" id="ARBA00022553"/>
    </source>
</evidence>
<reference evidence="11" key="1">
    <citation type="submission" date="2021-02" db="EMBL/GenBank/DDBJ databases">
        <title>Fulvivirga sp. S481 isolated from sea water.</title>
        <authorList>
            <person name="Bae S.S."/>
            <person name="Baek K."/>
        </authorList>
    </citation>
    <scope>NUCLEOTIDE SEQUENCE</scope>
    <source>
        <strain evidence="11">S481</strain>
    </source>
</reference>
<feature type="chain" id="PRO_5037422875" description="histidine kinase" evidence="9">
    <location>
        <begin position="20"/>
        <end position="772"/>
    </location>
</feature>
<dbReference type="SUPFAM" id="SSF48452">
    <property type="entry name" value="TPR-like"/>
    <property type="match status" value="2"/>
</dbReference>
<evidence type="ECO:0000259" key="10">
    <source>
        <dbReference type="PROSITE" id="PS50109"/>
    </source>
</evidence>
<dbReference type="KEGG" id="fuv:JR347_15880"/>
<evidence type="ECO:0000256" key="6">
    <source>
        <dbReference type="ARBA" id="ARBA00022777"/>
    </source>
</evidence>
<dbReference type="Gene3D" id="3.30.450.20">
    <property type="entry name" value="PAS domain"/>
    <property type="match status" value="1"/>
</dbReference>
<dbReference type="RefSeq" id="WP_205721567.1">
    <property type="nucleotide sequence ID" value="NZ_CP070608.1"/>
</dbReference>
<feature type="transmembrane region" description="Helical" evidence="8">
    <location>
        <begin position="536"/>
        <end position="556"/>
    </location>
</feature>
<sequence>MKYLIVVFCLFVCSLHSYSQYSAIDSLEQLAAKAKPGWDQIDYSVGLARLYIGGAGDYDNSMRHINIIYKNAEEQNIPVARAYALVMENIFAYNIENDREKSIRTCEEAIRIGKQYNCNDVIVFAGYQLSERYRTNFGDFQKSREIIEEILTYIDETVDDKHKANAIKTYGYILTRMGEPDKGFEYMEKAISILKKMKTDPFIDPRIGRVSAQYGDIDNLLQYAYNNMSESKLRLGRTAGSEEDLKEALKLALKSGRPRIIAWQYERMGWHYISRGYYDQALDYFTKNHKILETLSLPQHIANSNAYLAQVMTKLEDYTSADKYIDNAIKYSREKSDSLFLLERLMLKATINMRRGYTDIAEMHFDEINQIINTVNNPETYGLYSTVKGEFALYKGDTDNALKDFKKAYQVYNDATNGQGRLESSFWLANTFLKLKQYDSASYYGQLAIKYGYEQSNIAYIEKAHALLSQIYEENNLYKESLENFKLFYAFHDSVFKADAQIKLKEEQVRRDVVGYQSDIKLAKDNALLLEKQNQLYLWIGVILVIILAGALFFYFKLRNAKISIEQKNKEREVLLKEIHHRVKNNLQIISSLLNIQSRKLQEGSAKKAVDEGRSRIKSMSLIHEKLYGNDELSTINMREYIDELSSFLKNTYKPKSNIQSHISVNNMALDIDTAIPLGLILNELISNSFKYAFSDNDEGAIDISLSQLEDEYILKVKDTGPGFPEDFERTRSMGMRLIHSLSEQLNGVKHFENIDGALFTLKFKMRPITAQ</sequence>
<keyword evidence="8" id="KW-0472">Membrane</keyword>
<evidence type="ECO:0000313" key="12">
    <source>
        <dbReference type="Proteomes" id="UP000662783"/>
    </source>
</evidence>
<evidence type="ECO:0000256" key="5">
    <source>
        <dbReference type="ARBA" id="ARBA00022741"/>
    </source>
</evidence>
<keyword evidence="5" id="KW-0547">Nucleotide-binding</keyword>
<dbReference type="Gene3D" id="1.25.40.10">
    <property type="entry name" value="Tetratricopeptide repeat domain"/>
    <property type="match status" value="3"/>
</dbReference>